<dbReference type="Proteomes" id="UP000799436">
    <property type="component" value="Unassembled WGS sequence"/>
</dbReference>
<evidence type="ECO:0000313" key="8">
    <source>
        <dbReference type="EMBL" id="KAF2770220.1"/>
    </source>
</evidence>
<keyword evidence="3 6" id="KW-1133">Transmembrane helix</keyword>
<protein>
    <recommendedName>
        <fullName evidence="7">Rhodopsin domain-containing protein</fullName>
    </recommendedName>
</protein>
<evidence type="ECO:0000256" key="1">
    <source>
        <dbReference type="ARBA" id="ARBA00004141"/>
    </source>
</evidence>
<evidence type="ECO:0000256" key="6">
    <source>
        <dbReference type="SAM" id="Phobius"/>
    </source>
</evidence>
<dbReference type="InterPro" id="IPR052337">
    <property type="entry name" value="SAT4-like"/>
</dbReference>
<feature type="transmembrane region" description="Helical" evidence="6">
    <location>
        <begin position="85"/>
        <end position="110"/>
    </location>
</feature>
<organism evidence="8 9">
    <name type="scientific">Teratosphaeria nubilosa</name>
    <dbReference type="NCBI Taxonomy" id="161662"/>
    <lineage>
        <taxon>Eukaryota</taxon>
        <taxon>Fungi</taxon>
        <taxon>Dikarya</taxon>
        <taxon>Ascomycota</taxon>
        <taxon>Pezizomycotina</taxon>
        <taxon>Dothideomycetes</taxon>
        <taxon>Dothideomycetidae</taxon>
        <taxon>Mycosphaerellales</taxon>
        <taxon>Teratosphaeriaceae</taxon>
        <taxon>Teratosphaeria</taxon>
    </lineage>
</organism>
<feature type="transmembrane region" description="Helical" evidence="6">
    <location>
        <begin position="122"/>
        <end position="142"/>
    </location>
</feature>
<evidence type="ECO:0000256" key="3">
    <source>
        <dbReference type="ARBA" id="ARBA00022989"/>
    </source>
</evidence>
<evidence type="ECO:0000256" key="5">
    <source>
        <dbReference type="ARBA" id="ARBA00038359"/>
    </source>
</evidence>
<dbReference type="EMBL" id="ML995827">
    <property type="protein sequence ID" value="KAF2770220.1"/>
    <property type="molecule type" value="Genomic_DNA"/>
</dbReference>
<dbReference type="OrthoDB" id="3923077at2759"/>
<evidence type="ECO:0000259" key="7">
    <source>
        <dbReference type="Pfam" id="PF20684"/>
    </source>
</evidence>
<dbReference type="PANTHER" id="PTHR33048">
    <property type="entry name" value="PTH11-LIKE INTEGRAL MEMBRANE PROTEIN (AFU_ORTHOLOGUE AFUA_5G11245)"/>
    <property type="match status" value="1"/>
</dbReference>
<name>A0A6G1LC63_9PEZI</name>
<dbReference type="PANTHER" id="PTHR33048:SF96">
    <property type="entry name" value="INTEGRAL MEMBRANE PROTEIN"/>
    <property type="match status" value="1"/>
</dbReference>
<dbReference type="InterPro" id="IPR049326">
    <property type="entry name" value="Rhodopsin_dom_fungi"/>
</dbReference>
<dbReference type="GO" id="GO:0016020">
    <property type="term" value="C:membrane"/>
    <property type="evidence" value="ECO:0007669"/>
    <property type="project" value="UniProtKB-SubCell"/>
</dbReference>
<evidence type="ECO:0000313" key="9">
    <source>
        <dbReference type="Proteomes" id="UP000799436"/>
    </source>
</evidence>
<feature type="transmembrane region" description="Helical" evidence="6">
    <location>
        <begin position="6"/>
        <end position="31"/>
    </location>
</feature>
<feature type="domain" description="Rhodopsin" evidence="7">
    <location>
        <begin position="27"/>
        <end position="149"/>
    </location>
</feature>
<comment type="similarity">
    <text evidence="5">Belongs to the SAT4 family.</text>
</comment>
<feature type="transmembrane region" description="Helical" evidence="6">
    <location>
        <begin position="43"/>
        <end position="65"/>
    </location>
</feature>
<dbReference type="AlphaFoldDB" id="A0A6G1LC63"/>
<accession>A0A6G1LC63</accession>
<keyword evidence="4 6" id="KW-0472">Membrane</keyword>
<comment type="subcellular location">
    <subcellularLocation>
        <location evidence="1">Membrane</location>
        <topology evidence="1">Multi-pass membrane protein</topology>
    </subcellularLocation>
</comment>
<evidence type="ECO:0000256" key="2">
    <source>
        <dbReference type="ARBA" id="ARBA00022692"/>
    </source>
</evidence>
<dbReference type="Pfam" id="PF20684">
    <property type="entry name" value="Fung_rhodopsin"/>
    <property type="match status" value="1"/>
</dbReference>
<keyword evidence="9" id="KW-1185">Reference proteome</keyword>
<evidence type="ECO:0000256" key="4">
    <source>
        <dbReference type="ARBA" id="ARBA00023136"/>
    </source>
</evidence>
<reference evidence="8" key="1">
    <citation type="journal article" date="2020" name="Stud. Mycol.">
        <title>101 Dothideomycetes genomes: a test case for predicting lifestyles and emergence of pathogens.</title>
        <authorList>
            <person name="Haridas S."/>
            <person name="Albert R."/>
            <person name="Binder M."/>
            <person name="Bloem J."/>
            <person name="Labutti K."/>
            <person name="Salamov A."/>
            <person name="Andreopoulos B."/>
            <person name="Baker S."/>
            <person name="Barry K."/>
            <person name="Bills G."/>
            <person name="Bluhm B."/>
            <person name="Cannon C."/>
            <person name="Castanera R."/>
            <person name="Culley D."/>
            <person name="Daum C."/>
            <person name="Ezra D."/>
            <person name="Gonzalez J."/>
            <person name="Henrissat B."/>
            <person name="Kuo A."/>
            <person name="Liang C."/>
            <person name="Lipzen A."/>
            <person name="Lutzoni F."/>
            <person name="Magnuson J."/>
            <person name="Mondo S."/>
            <person name="Nolan M."/>
            <person name="Ohm R."/>
            <person name="Pangilinan J."/>
            <person name="Park H.-J."/>
            <person name="Ramirez L."/>
            <person name="Alfaro M."/>
            <person name="Sun H."/>
            <person name="Tritt A."/>
            <person name="Yoshinaga Y."/>
            <person name="Zwiers L.-H."/>
            <person name="Turgeon B."/>
            <person name="Goodwin S."/>
            <person name="Spatafora J."/>
            <person name="Crous P."/>
            <person name="Grigoriev I."/>
        </authorList>
    </citation>
    <scope>NUCLEOTIDE SEQUENCE</scope>
    <source>
        <strain evidence="8">CBS 116005</strain>
    </source>
</reference>
<proteinExistence type="inferred from homology"/>
<gene>
    <name evidence="8" type="ORF">EJ03DRAFT_361281</name>
</gene>
<sequence length="150" mass="16519">MSLEDKAIGLLATVVVFFVLSWLTVGLRCVVRGHMLQVFGRDDFAMLVAQLVYSVFLICLCVAIAHGEGQHSSDLEPHNVRTAMAWMLVCEILYCQTNALLKLALGLFLLRITTTPRYVVTVWILTGASIVLAELIGLLSLLQCLPISKT</sequence>
<keyword evidence="2 6" id="KW-0812">Transmembrane</keyword>